<evidence type="ECO:0000259" key="2">
    <source>
        <dbReference type="PROSITE" id="PS51222"/>
    </source>
</evidence>
<dbReference type="HOGENOM" id="CLU_051751_0_0_1"/>
<dbReference type="KEGG" id="bdi:100825605"/>
<organism evidence="4">
    <name type="scientific">Brachypodium distachyon</name>
    <name type="common">Purple false brome</name>
    <name type="synonym">Trachynia distachya</name>
    <dbReference type="NCBI Taxonomy" id="15368"/>
    <lineage>
        <taxon>Eukaryota</taxon>
        <taxon>Viridiplantae</taxon>
        <taxon>Streptophyta</taxon>
        <taxon>Embryophyta</taxon>
        <taxon>Tracheophyta</taxon>
        <taxon>Spermatophyta</taxon>
        <taxon>Magnoliopsida</taxon>
        <taxon>Liliopsida</taxon>
        <taxon>Poales</taxon>
        <taxon>Poaceae</taxon>
        <taxon>BOP clade</taxon>
        <taxon>Pooideae</taxon>
        <taxon>Stipodae</taxon>
        <taxon>Brachypodieae</taxon>
        <taxon>Brachypodium</taxon>
    </lineage>
</organism>
<reference evidence="4" key="3">
    <citation type="submission" date="2018-08" db="UniProtKB">
        <authorList>
            <consortium name="EnsemblPlants"/>
        </authorList>
    </citation>
    <scope>IDENTIFICATION</scope>
    <source>
        <strain evidence="4">cv. Bd21</strain>
    </source>
</reference>
<dbReference type="EMBL" id="CM000881">
    <property type="protein sequence ID" value="KQK08279.1"/>
    <property type="molecule type" value="Genomic_DNA"/>
</dbReference>
<reference evidence="3 4" key="1">
    <citation type="journal article" date="2010" name="Nature">
        <title>Genome sequencing and analysis of the model grass Brachypodium distachyon.</title>
        <authorList>
            <consortium name="International Brachypodium Initiative"/>
        </authorList>
    </citation>
    <scope>NUCLEOTIDE SEQUENCE [LARGE SCALE GENOMIC DNA]</scope>
    <source>
        <strain evidence="3 4">Bd21</strain>
    </source>
</reference>
<name>I1HNI2_BRADI</name>
<dbReference type="RefSeq" id="XP_003569184.1">
    <property type="nucleotide sequence ID" value="XM_003569136.4"/>
</dbReference>
<dbReference type="PANTHER" id="PTHR46034">
    <property type="match status" value="1"/>
</dbReference>
<dbReference type="GO" id="GO:0034976">
    <property type="term" value="P:response to endoplasmic reticulum stress"/>
    <property type="evidence" value="ECO:0007669"/>
    <property type="project" value="InterPro"/>
</dbReference>
<dbReference type="Proteomes" id="UP000008810">
    <property type="component" value="Chromosome 2"/>
</dbReference>
<dbReference type="ExpressionAtlas" id="I1HNI2">
    <property type="expression patterns" value="baseline and differential"/>
</dbReference>
<dbReference type="InterPro" id="IPR013989">
    <property type="entry name" value="Dev_and_cell_death_domain"/>
</dbReference>
<dbReference type="PROSITE" id="PS51222">
    <property type="entry name" value="DCD"/>
    <property type="match status" value="1"/>
</dbReference>
<dbReference type="PANTHER" id="PTHR46034:SF32">
    <property type="entry name" value="DCD DOMAIN-CONTAINING PROTEIN NRP-B"/>
    <property type="match status" value="1"/>
</dbReference>
<dbReference type="eggNOG" id="ENOG502QSUM">
    <property type="taxonomic scope" value="Eukaryota"/>
</dbReference>
<dbReference type="Gramene" id="KQK08279">
    <property type="protein sequence ID" value="KQK08279"/>
    <property type="gene ID" value="BRADI_2g40870v3"/>
</dbReference>
<evidence type="ECO:0000313" key="3">
    <source>
        <dbReference type="EMBL" id="KQK08279.1"/>
    </source>
</evidence>
<dbReference type="STRING" id="15368.I1HNI2"/>
<proteinExistence type="predicted"/>
<dbReference type="Pfam" id="PF10539">
    <property type="entry name" value="Dev_Cell_Death"/>
    <property type="match status" value="1"/>
</dbReference>
<gene>
    <name evidence="4" type="primary">LOC100825605</name>
    <name evidence="3" type="ORF">BRADI_2g40870v3</name>
</gene>
<dbReference type="OMA" id="LAFNKMG"/>
<evidence type="ECO:0000256" key="1">
    <source>
        <dbReference type="SAM" id="MobiDB-lite"/>
    </source>
</evidence>
<evidence type="ECO:0000313" key="4">
    <source>
        <dbReference type="EnsemblPlants" id="KQK08279"/>
    </source>
</evidence>
<reference evidence="3" key="2">
    <citation type="submission" date="2017-06" db="EMBL/GenBank/DDBJ databases">
        <title>WGS assembly of Brachypodium distachyon.</title>
        <authorList>
            <consortium name="The International Brachypodium Initiative"/>
            <person name="Lucas S."/>
            <person name="Harmon-Smith M."/>
            <person name="Lail K."/>
            <person name="Tice H."/>
            <person name="Grimwood J."/>
            <person name="Bruce D."/>
            <person name="Barry K."/>
            <person name="Shu S."/>
            <person name="Lindquist E."/>
            <person name="Wang M."/>
            <person name="Pitluck S."/>
            <person name="Vogel J.P."/>
            <person name="Garvin D.F."/>
            <person name="Mockler T.C."/>
            <person name="Schmutz J."/>
            <person name="Rokhsar D."/>
            <person name="Bevan M.W."/>
        </authorList>
    </citation>
    <scope>NUCLEOTIDE SEQUENCE</scope>
    <source>
        <strain evidence="3">Bd21</strain>
    </source>
</reference>
<evidence type="ECO:0000313" key="5">
    <source>
        <dbReference type="Proteomes" id="UP000008810"/>
    </source>
</evidence>
<keyword evidence="5" id="KW-1185">Reference proteome</keyword>
<dbReference type="InterPro" id="IPR044832">
    <property type="entry name" value="NRP-like"/>
</dbReference>
<feature type="region of interest" description="Disordered" evidence="1">
    <location>
        <begin position="166"/>
        <end position="213"/>
    </location>
</feature>
<dbReference type="SMART" id="SM00767">
    <property type="entry name" value="DCD"/>
    <property type="match status" value="1"/>
</dbReference>
<feature type="compositionally biased region" description="Gly residues" evidence="1">
    <location>
        <begin position="178"/>
        <end position="187"/>
    </location>
</feature>
<accession>I1HNI2</accession>
<dbReference type="FunCoup" id="I1HNI2">
    <property type="interactions" value="1632"/>
</dbReference>
<dbReference type="GeneID" id="100825605"/>
<dbReference type="OrthoDB" id="2018037at2759"/>
<dbReference type="EnsemblPlants" id="KQK08279">
    <property type="protein sequence ID" value="KQK08279"/>
    <property type="gene ID" value="BRADI_2g40870v3"/>
</dbReference>
<feature type="compositionally biased region" description="Low complexity" evidence="1">
    <location>
        <begin position="197"/>
        <end position="209"/>
    </location>
</feature>
<feature type="domain" description="DCD" evidence="2">
    <location>
        <begin position="228"/>
        <end position="360"/>
    </location>
</feature>
<protein>
    <recommendedName>
        <fullName evidence="2">DCD domain-containing protein</fullName>
    </recommendedName>
</protein>
<sequence>MEGYDREFWQFSDQLRLQTASFSGLSLGDSIWSPADNARGRNNGDPAALFSPSPLDGQINAKINTNNGNGGLQDGPGLIGSGKLAFGNTTTNKADRYNNVSLPQAASDAKPYGNLSGYGAAKTNNNNNANMNSNFALNKMMGGNYNSSNFNSGGNGEVKSYFNKSIGRPANNNSNNHYGGGKKGGALDGKKKHAKNEGGNNNNSNNHGAASEKRFKTLPASEALPRNEAIGGYIFVCNNDTMEENLKRQLFGLPSRYRDSVRAIRPGLPLFLYNYSTHQLHGIFEAASFGGANIDPAAWEDKKCPGESRFPAQVRVATRKICNPLEEDAFRPILHHYDGPKFRLELSITEALSLLDVFADKEDDA</sequence>
<dbReference type="AlphaFoldDB" id="I1HNI2"/>